<gene>
    <name evidence="2" type="ORF">ABT57_06245</name>
</gene>
<dbReference type="Pfam" id="PF13884">
    <property type="entry name" value="Peptidase_S74"/>
    <property type="match status" value="1"/>
</dbReference>
<dbReference type="InterPro" id="IPR030392">
    <property type="entry name" value="S74_ICA"/>
</dbReference>
<accession>A0A0J1HEV0</accession>
<dbReference type="Proteomes" id="UP000035909">
    <property type="component" value="Unassembled WGS sequence"/>
</dbReference>
<evidence type="ECO:0000313" key="2">
    <source>
        <dbReference type="EMBL" id="KLV10174.1"/>
    </source>
</evidence>
<organism evidence="2 3">
    <name type="scientific">Photobacterium ganghwense</name>
    <dbReference type="NCBI Taxonomy" id="320778"/>
    <lineage>
        <taxon>Bacteria</taxon>
        <taxon>Pseudomonadati</taxon>
        <taxon>Pseudomonadota</taxon>
        <taxon>Gammaproteobacteria</taxon>
        <taxon>Vibrionales</taxon>
        <taxon>Vibrionaceae</taxon>
        <taxon>Photobacterium</taxon>
    </lineage>
</organism>
<dbReference type="STRING" id="320778.ABT57_06245"/>
<dbReference type="PROSITE" id="PS51688">
    <property type="entry name" value="ICA"/>
    <property type="match status" value="1"/>
</dbReference>
<feature type="domain" description="Peptidase S74" evidence="1">
    <location>
        <begin position="112"/>
        <end position="202"/>
    </location>
</feature>
<name>A0A0J1HEV0_9GAMM</name>
<evidence type="ECO:0000259" key="1">
    <source>
        <dbReference type="PROSITE" id="PS51688"/>
    </source>
</evidence>
<proteinExistence type="predicted"/>
<dbReference type="OrthoDB" id="6306716at2"/>
<evidence type="ECO:0000313" key="3">
    <source>
        <dbReference type="Proteomes" id="UP000035909"/>
    </source>
</evidence>
<dbReference type="RefSeq" id="WP_047884337.1">
    <property type="nucleotide sequence ID" value="NZ_LDOU01000006.1"/>
</dbReference>
<protein>
    <recommendedName>
        <fullName evidence="1">Peptidase S74 domain-containing protein</fullName>
    </recommendedName>
</protein>
<comment type="caution">
    <text evidence="2">The sequence shown here is derived from an EMBL/GenBank/DDBJ whole genome shotgun (WGS) entry which is preliminary data.</text>
</comment>
<dbReference type="EMBL" id="LDOU01000006">
    <property type="protein sequence ID" value="KLV10174.1"/>
    <property type="molecule type" value="Genomic_DNA"/>
</dbReference>
<keyword evidence="3" id="KW-1185">Reference proteome</keyword>
<reference evidence="2 3" key="1">
    <citation type="submission" date="2015-05" db="EMBL/GenBank/DDBJ databases">
        <title>Photobacterium galathea sp. nov.</title>
        <authorList>
            <person name="Machado H."/>
            <person name="Gram L."/>
        </authorList>
    </citation>
    <scope>NUCLEOTIDE SEQUENCE [LARGE SCALE GENOMIC DNA]</scope>
    <source>
        <strain evidence="2 3">DSM 22954</strain>
    </source>
</reference>
<dbReference type="AlphaFoldDB" id="A0A0J1HEV0"/>
<sequence length="202" mass="22487">MTNYKTMQNGQVFDQGQRVYSPNNNPTWAAVSGKPAVVVMWAENAGFTVTSELALKSTTPLTFPTYGGSIYMQDITWVRIGGNKSLYVANAGNESIKTAGGVWAGQNVTAYSDIRLKTDIRPIFNATEMVRKMRGYTYLRKDLTDGVREYGVIAQEIQKVMPEIVKREGDSDMLGVRYHGIIPVLLEAIKELDLRLVALENK</sequence>
<dbReference type="PATRIC" id="fig|320778.3.peg.1348"/>